<evidence type="ECO:0000256" key="4">
    <source>
        <dbReference type="ARBA" id="ARBA00022729"/>
    </source>
</evidence>
<proteinExistence type="inferred from homology"/>
<sequence length="437" mass="49329">MKKYYLLLIFVFIMAGCQSRQPEEPESKTLKVLAFNAQQFNQLYGNFFLATHPNYTLNVVSIMDSLEAGTNITTTIEELIDKENPDIVVNMMDSFSVLVEKGKLVSLEDFIKKDKFDIEAYSPAVIDYLRNEQGALHGLAPTFNSNALFYNKKLFDQYGLAYPAGLITWDEMFEIAQQFPSLKDKENRQFGLYYKNLYSPFMMGLTIGEGSGLSMINDGKFTLDTPSWHNVFQHVALCFKNSVCYDPNESIKKETRDIKTMEQESYPFLNGNIALAIDGFNLYKILEKNKDADETFEWGVVSFPTSAENPDMGNGIEMNDIISISANAPDANNAWEFVSYVAGKNYAKLLPQINLTELPSRSNSDMEDQKIAAFYQLQRINNKLINQLRDLPAPLITMMDEITPAYMSDISSGKISVPEALATIEKQLNIALSHAGK</sequence>
<dbReference type="Gene3D" id="3.40.190.10">
    <property type="entry name" value="Periplasmic binding protein-like II"/>
    <property type="match status" value="1"/>
</dbReference>
<dbReference type="RefSeq" id="WP_183568826.1">
    <property type="nucleotide sequence ID" value="NZ_CBCSLB010000018.1"/>
</dbReference>
<evidence type="ECO:0000256" key="3">
    <source>
        <dbReference type="ARBA" id="ARBA00022448"/>
    </source>
</evidence>
<comment type="caution">
    <text evidence="5">The sequence shown here is derived from an EMBL/GenBank/DDBJ whole genome shotgun (WGS) entry which is preliminary data.</text>
</comment>
<gene>
    <name evidence="5" type="ORF">FHS16_004857</name>
</gene>
<organism evidence="5 6">
    <name type="scientific">Paenibacillus endophyticus</name>
    <dbReference type="NCBI Taxonomy" id="1294268"/>
    <lineage>
        <taxon>Bacteria</taxon>
        <taxon>Bacillati</taxon>
        <taxon>Bacillota</taxon>
        <taxon>Bacilli</taxon>
        <taxon>Bacillales</taxon>
        <taxon>Paenibacillaceae</taxon>
        <taxon>Paenibacillus</taxon>
    </lineage>
</organism>
<dbReference type="InterPro" id="IPR006059">
    <property type="entry name" value="SBP"/>
</dbReference>
<comment type="similarity">
    <text evidence="2">Belongs to the bacterial solute-binding protein 1 family.</text>
</comment>
<dbReference type="PANTHER" id="PTHR43649:SF31">
    <property type="entry name" value="SN-GLYCEROL-3-PHOSPHATE-BINDING PERIPLASMIC PROTEIN UGPB"/>
    <property type="match status" value="1"/>
</dbReference>
<dbReference type="EMBL" id="JACHXW010000018">
    <property type="protein sequence ID" value="MBB3154775.1"/>
    <property type="molecule type" value="Genomic_DNA"/>
</dbReference>
<dbReference type="InterPro" id="IPR050490">
    <property type="entry name" value="Bact_solute-bd_prot1"/>
</dbReference>
<dbReference type="SUPFAM" id="SSF53850">
    <property type="entry name" value="Periplasmic binding protein-like II"/>
    <property type="match status" value="1"/>
</dbReference>
<dbReference type="Proteomes" id="UP000518605">
    <property type="component" value="Unassembled WGS sequence"/>
</dbReference>
<keyword evidence="5" id="KW-0762">Sugar transport</keyword>
<dbReference type="GO" id="GO:0030313">
    <property type="term" value="C:cell envelope"/>
    <property type="evidence" value="ECO:0007669"/>
    <property type="project" value="UniProtKB-SubCell"/>
</dbReference>
<dbReference type="Pfam" id="PF13416">
    <property type="entry name" value="SBP_bac_8"/>
    <property type="match status" value="1"/>
</dbReference>
<reference evidence="5 6" key="1">
    <citation type="submission" date="2020-08" db="EMBL/GenBank/DDBJ databases">
        <title>Genomic Encyclopedia of Type Strains, Phase III (KMG-III): the genomes of soil and plant-associated and newly described type strains.</title>
        <authorList>
            <person name="Whitman W."/>
        </authorList>
    </citation>
    <scope>NUCLEOTIDE SEQUENCE [LARGE SCALE GENOMIC DNA]</scope>
    <source>
        <strain evidence="5 6">CECT 8234</strain>
    </source>
</reference>
<name>A0A7W5CBT4_9BACL</name>
<dbReference type="AlphaFoldDB" id="A0A7W5CBT4"/>
<evidence type="ECO:0000313" key="5">
    <source>
        <dbReference type="EMBL" id="MBB3154775.1"/>
    </source>
</evidence>
<dbReference type="PROSITE" id="PS51257">
    <property type="entry name" value="PROKAR_LIPOPROTEIN"/>
    <property type="match status" value="1"/>
</dbReference>
<comment type="subcellular location">
    <subcellularLocation>
        <location evidence="1">Cell envelope</location>
    </subcellularLocation>
</comment>
<keyword evidence="3" id="KW-0813">Transport</keyword>
<keyword evidence="6" id="KW-1185">Reference proteome</keyword>
<evidence type="ECO:0000313" key="6">
    <source>
        <dbReference type="Proteomes" id="UP000518605"/>
    </source>
</evidence>
<protein>
    <submittedName>
        <fullName evidence="5">Multiple sugar transport system substrate-binding protein</fullName>
    </submittedName>
</protein>
<evidence type="ECO:0000256" key="2">
    <source>
        <dbReference type="ARBA" id="ARBA00008520"/>
    </source>
</evidence>
<keyword evidence="4" id="KW-0732">Signal</keyword>
<accession>A0A7W5CBT4</accession>
<dbReference type="PANTHER" id="PTHR43649">
    <property type="entry name" value="ARABINOSE-BINDING PROTEIN-RELATED"/>
    <property type="match status" value="1"/>
</dbReference>
<evidence type="ECO:0000256" key="1">
    <source>
        <dbReference type="ARBA" id="ARBA00004196"/>
    </source>
</evidence>